<gene>
    <name evidence="4" type="ORF">AWC38_SpisGene22525</name>
</gene>
<feature type="domain" description="Beta/gamma crystallin 'Greek key'" evidence="3">
    <location>
        <begin position="50"/>
        <end position="91"/>
    </location>
</feature>
<sequence length="91" mass="9686">MTDAKIVKLYEATEYKGKEATLTAASPDLATVPINLPKGASSVKVGSQQSSWRVFTEINFEGASAILSPGRDYGNLEDIGLASPIKSMRVP</sequence>
<evidence type="ECO:0000256" key="2">
    <source>
        <dbReference type="ARBA" id="ARBA00022737"/>
    </source>
</evidence>
<dbReference type="AlphaFoldDB" id="A0A2B4R9B2"/>
<reference evidence="5" key="1">
    <citation type="journal article" date="2017" name="bioRxiv">
        <title>Comparative analysis of the genomes of Stylophora pistillata and Acropora digitifera provides evidence for extensive differences between species of corals.</title>
        <authorList>
            <person name="Voolstra C.R."/>
            <person name="Li Y."/>
            <person name="Liew Y.J."/>
            <person name="Baumgarten S."/>
            <person name="Zoccola D."/>
            <person name="Flot J.-F."/>
            <person name="Tambutte S."/>
            <person name="Allemand D."/>
            <person name="Aranda M."/>
        </authorList>
    </citation>
    <scope>NUCLEOTIDE SEQUENCE [LARGE SCALE GENOMIC DNA]</scope>
</reference>
<evidence type="ECO:0000313" key="5">
    <source>
        <dbReference type="Proteomes" id="UP000225706"/>
    </source>
</evidence>
<dbReference type="SUPFAM" id="SSF49695">
    <property type="entry name" value="gamma-Crystallin-like"/>
    <property type="match status" value="1"/>
</dbReference>
<dbReference type="InterPro" id="IPR011024">
    <property type="entry name" value="G_crystallin-like"/>
</dbReference>
<evidence type="ECO:0000259" key="3">
    <source>
        <dbReference type="PROSITE" id="PS50915"/>
    </source>
</evidence>
<dbReference type="EMBL" id="LSMT01000988">
    <property type="protein sequence ID" value="PFX13393.1"/>
    <property type="molecule type" value="Genomic_DNA"/>
</dbReference>
<dbReference type="PROSITE" id="PS50915">
    <property type="entry name" value="CRYSTALLIN_BETA_GAMMA"/>
    <property type="match status" value="1"/>
</dbReference>
<comment type="similarity">
    <text evidence="1">Belongs to the beta/gamma-crystallin family.</text>
</comment>
<dbReference type="Gene3D" id="2.60.20.10">
    <property type="entry name" value="Crystallins"/>
    <property type="match status" value="1"/>
</dbReference>
<proteinExistence type="inferred from homology"/>
<comment type="caution">
    <text evidence="4">The sequence shown here is derived from an EMBL/GenBank/DDBJ whole genome shotgun (WGS) entry which is preliminary data.</text>
</comment>
<keyword evidence="2" id="KW-0677">Repeat</keyword>
<name>A0A2B4R9B2_STYPI</name>
<keyword evidence="5" id="KW-1185">Reference proteome</keyword>
<evidence type="ECO:0000256" key="1">
    <source>
        <dbReference type="ARBA" id="ARBA00009646"/>
    </source>
</evidence>
<dbReference type="Pfam" id="PF00030">
    <property type="entry name" value="Crystall"/>
    <property type="match status" value="1"/>
</dbReference>
<accession>A0A2B4R9B2</accession>
<dbReference type="InterPro" id="IPR001064">
    <property type="entry name" value="Beta/gamma_crystallin"/>
</dbReference>
<organism evidence="4 5">
    <name type="scientific">Stylophora pistillata</name>
    <name type="common">Smooth cauliflower coral</name>
    <dbReference type="NCBI Taxonomy" id="50429"/>
    <lineage>
        <taxon>Eukaryota</taxon>
        <taxon>Metazoa</taxon>
        <taxon>Cnidaria</taxon>
        <taxon>Anthozoa</taxon>
        <taxon>Hexacorallia</taxon>
        <taxon>Scleractinia</taxon>
        <taxon>Astrocoeniina</taxon>
        <taxon>Pocilloporidae</taxon>
        <taxon>Stylophora</taxon>
    </lineage>
</organism>
<protein>
    <recommendedName>
        <fullName evidence="3">Beta/gamma crystallin 'Greek key' domain-containing protein</fullName>
    </recommendedName>
</protein>
<dbReference type="Proteomes" id="UP000225706">
    <property type="component" value="Unassembled WGS sequence"/>
</dbReference>
<evidence type="ECO:0000313" key="4">
    <source>
        <dbReference type="EMBL" id="PFX13393.1"/>
    </source>
</evidence>